<feature type="transmembrane region" description="Helical" evidence="2">
    <location>
        <begin position="124"/>
        <end position="148"/>
    </location>
</feature>
<proteinExistence type="predicted"/>
<organism evidence="3 4">
    <name type="scientific">Rhodopirellula bahusiensis</name>
    <dbReference type="NCBI Taxonomy" id="2014065"/>
    <lineage>
        <taxon>Bacteria</taxon>
        <taxon>Pseudomonadati</taxon>
        <taxon>Planctomycetota</taxon>
        <taxon>Planctomycetia</taxon>
        <taxon>Pirellulales</taxon>
        <taxon>Pirellulaceae</taxon>
        <taxon>Rhodopirellula</taxon>
    </lineage>
</organism>
<feature type="transmembrane region" description="Helical" evidence="2">
    <location>
        <begin position="459"/>
        <end position="477"/>
    </location>
</feature>
<dbReference type="OrthoDB" id="229421at2"/>
<protein>
    <recommendedName>
        <fullName evidence="5">ABC transporter permease</fullName>
    </recommendedName>
</protein>
<accession>A0A2G1VY21</accession>
<feature type="region of interest" description="Disordered" evidence="1">
    <location>
        <begin position="604"/>
        <end position="627"/>
    </location>
</feature>
<feature type="transmembrane region" description="Helical" evidence="2">
    <location>
        <begin position="520"/>
        <end position="542"/>
    </location>
</feature>
<dbReference type="Proteomes" id="UP000225740">
    <property type="component" value="Unassembled WGS sequence"/>
</dbReference>
<keyword evidence="2" id="KW-0812">Transmembrane</keyword>
<feature type="transmembrane region" description="Helical" evidence="2">
    <location>
        <begin position="250"/>
        <end position="272"/>
    </location>
</feature>
<dbReference type="GeneID" id="90612025"/>
<dbReference type="PANTHER" id="PTHR43471">
    <property type="entry name" value="ABC TRANSPORTER PERMEASE"/>
    <property type="match status" value="1"/>
</dbReference>
<feature type="transmembrane region" description="Helical" evidence="2">
    <location>
        <begin position="489"/>
        <end position="514"/>
    </location>
</feature>
<feature type="transmembrane region" description="Helical" evidence="2">
    <location>
        <begin position="336"/>
        <end position="355"/>
    </location>
</feature>
<evidence type="ECO:0000313" key="4">
    <source>
        <dbReference type="Proteomes" id="UP000225740"/>
    </source>
</evidence>
<sequence>MNPLGNLFRQSPHGLIPVMLGPVFQREASVVPKRPATYVTRGVYLMALFLLLCTGYLVLDGSRSLAANADAAKFGGWMFRLLAPLQLVILSALAAVGAASSVAQEKDRRTLILMLMTRLSGFEIVGGKAAATLLSPFALCVISLPLFLTLPLLGGVAPGQVLAVFAVTLVSVVVSAAVGTVVALWREKTFQSIALTVLVLLLLVAAGEIAASLSGDDSKWAMAISAPRALLAATNADAGWSAFLSDGGGLFVLVGSVLSAVILGIGIAKVRVWNPSREVRMKAPEAETSEEFASEEFQRDRDKDPESWKVRQPRPVWDNPILWREIRTWAYGRKIILIRAVFVLIFAIIATAIYVQVESGVAMEPAGRIGRALPAVTIPVAVLGVISLVLVNALAVNAVTGERDGLALDLLLVTDLRPSEFVFGKLWGVMYAAKEMIVLPMLLTIYLGLSGVMTIENMVYALLGGFALIVFVSMLGIHSGLNYVSGRTATLASLGTVFFLCVGIAICMTIMVSFRGAFQLQLAPFLVMILGGGLALFAALGWRNPSSAIFAASFALPLITFYAITQFLLQTDHLWVVFSLLVGYGFTTAAMMIPALSEFDVSLEPDRGNETTRTTGDSPEALPGTTN</sequence>
<feature type="region of interest" description="Disordered" evidence="1">
    <location>
        <begin position="284"/>
        <end position="309"/>
    </location>
</feature>
<feature type="compositionally biased region" description="Basic and acidic residues" evidence="1">
    <location>
        <begin position="296"/>
        <end position="309"/>
    </location>
</feature>
<reference evidence="3 4" key="1">
    <citation type="submission" date="2017-06" db="EMBL/GenBank/DDBJ databases">
        <title>Description of Rhodopirellula bahusiensis sp. nov.</title>
        <authorList>
            <person name="Kizina J."/>
            <person name="Harder J."/>
        </authorList>
    </citation>
    <scope>NUCLEOTIDE SEQUENCE [LARGE SCALE GENOMIC DNA]</scope>
    <source>
        <strain evidence="3 4">SWK21</strain>
    </source>
</reference>
<feature type="transmembrane region" description="Helical" evidence="2">
    <location>
        <begin position="160"/>
        <end position="185"/>
    </location>
</feature>
<evidence type="ECO:0000256" key="2">
    <source>
        <dbReference type="SAM" id="Phobius"/>
    </source>
</evidence>
<keyword evidence="4" id="KW-1185">Reference proteome</keyword>
<comment type="caution">
    <text evidence="3">The sequence shown here is derived from an EMBL/GenBank/DDBJ whole genome shotgun (WGS) entry which is preliminary data.</text>
</comment>
<feature type="transmembrane region" description="Helical" evidence="2">
    <location>
        <begin position="192"/>
        <end position="213"/>
    </location>
</feature>
<dbReference type="PANTHER" id="PTHR43471:SF12">
    <property type="entry name" value="HYPOTHETICAL MEMBRANE PROTEIN, CONSERVED"/>
    <property type="match status" value="1"/>
</dbReference>
<evidence type="ECO:0000313" key="3">
    <source>
        <dbReference type="EMBL" id="PHQ31674.1"/>
    </source>
</evidence>
<evidence type="ECO:0000256" key="1">
    <source>
        <dbReference type="SAM" id="MobiDB-lite"/>
    </source>
</evidence>
<name>A0A2G1VY21_9BACT</name>
<feature type="transmembrane region" description="Helical" evidence="2">
    <location>
        <begin position="42"/>
        <end position="59"/>
    </location>
</feature>
<feature type="transmembrane region" description="Helical" evidence="2">
    <location>
        <begin position="549"/>
        <end position="569"/>
    </location>
</feature>
<feature type="transmembrane region" description="Helical" evidence="2">
    <location>
        <begin position="79"/>
        <end position="103"/>
    </location>
</feature>
<dbReference type="RefSeq" id="WP_099264202.1">
    <property type="nucleotide sequence ID" value="NZ_NIZW01000042.1"/>
</dbReference>
<keyword evidence="2" id="KW-0472">Membrane</keyword>
<dbReference type="EMBL" id="NIZW01000042">
    <property type="protein sequence ID" value="PHQ31674.1"/>
    <property type="molecule type" value="Genomic_DNA"/>
</dbReference>
<dbReference type="AlphaFoldDB" id="A0A2G1VY21"/>
<gene>
    <name evidence="3" type="ORF">CEE69_29755</name>
</gene>
<evidence type="ECO:0008006" key="5">
    <source>
        <dbReference type="Google" id="ProtNLM"/>
    </source>
</evidence>
<feature type="transmembrane region" description="Helical" evidence="2">
    <location>
        <begin position="375"/>
        <end position="396"/>
    </location>
</feature>
<feature type="transmembrane region" description="Helical" evidence="2">
    <location>
        <begin position="575"/>
        <end position="597"/>
    </location>
</feature>
<keyword evidence="2" id="KW-1133">Transmembrane helix</keyword>